<dbReference type="AlphaFoldDB" id="A0A6M4GQQ1"/>
<keyword evidence="1" id="KW-0812">Transmembrane</keyword>
<dbReference type="GO" id="GO:0004792">
    <property type="term" value="F:thiosulfate-cyanide sulfurtransferase activity"/>
    <property type="evidence" value="ECO:0007669"/>
    <property type="project" value="UniProtKB-EC"/>
</dbReference>
<dbReference type="EMBL" id="CP053069">
    <property type="protein sequence ID" value="QJR09670.1"/>
    <property type="molecule type" value="Genomic_DNA"/>
</dbReference>
<dbReference type="InterPro" id="IPR050229">
    <property type="entry name" value="GlpE_sulfurtransferase"/>
</dbReference>
<dbReference type="PANTHER" id="PTHR43031">
    <property type="entry name" value="FAD-DEPENDENT OXIDOREDUCTASE"/>
    <property type="match status" value="1"/>
</dbReference>
<dbReference type="InterPro" id="IPR001763">
    <property type="entry name" value="Rhodanese-like_dom"/>
</dbReference>
<organism evidence="3 4">
    <name type="scientific">Usitatibacter rugosus</name>
    <dbReference type="NCBI Taxonomy" id="2732067"/>
    <lineage>
        <taxon>Bacteria</taxon>
        <taxon>Pseudomonadati</taxon>
        <taxon>Pseudomonadota</taxon>
        <taxon>Betaproteobacteria</taxon>
        <taxon>Nitrosomonadales</taxon>
        <taxon>Usitatibacteraceae</taxon>
        <taxon>Usitatibacter</taxon>
    </lineage>
</organism>
<name>A0A6M4GQQ1_9PROT</name>
<keyword evidence="4" id="KW-1185">Reference proteome</keyword>
<reference evidence="3 4" key="1">
    <citation type="submission" date="2020-04" db="EMBL/GenBank/DDBJ databases">
        <title>Usitatibacter rugosus gen. nov., sp. nov. and Usitatibacter palustris sp. nov., novel members of Usitatibacteraceae fam. nov. within the order Nitrosomonadales isolated from soil.</title>
        <authorList>
            <person name="Huber K.J."/>
            <person name="Neumann-Schaal M."/>
            <person name="Geppert A."/>
            <person name="Luckner M."/>
            <person name="Wanner G."/>
            <person name="Overmann J."/>
        </authorList>
    </citation>
    <scope>NUCLEOTIDE SEQUENCE [LARGE SCALE GENOMIC DNA]</scope>
    <source>
        <strain evidence="3 4">0125_3</strain>
    </source>
</reference>
<sequence length="139" mass="15090">MGEFLLNNVALVALFLASGVLLVWPELSRLAGVGGSDALGTLEATRLMNQPTTLVLDIRDDKDFAAGHLPRARHIPLAELEKRASEIQKFKDKPVLVTCRNGNRSSSAARALKKLGFNNVFQLKGGLAAWEQASLPVER</sequence>
<evidence type="ECO:0000256" key="1">
    <source>
        <dbReference type="SAM" id="Phobius"/>
    </source>
</evidence>
<dbReference type="SUPFAM" id="SSF52821">
    <property type="entry name" value="Rhodanese/Cell cycle control phosphatase"/>
    <property type="match status" value="1"/>
</dbReference>
<keyword evidence="1" id="KW-0472">Membrane</keyword>
<accession>A0A6M4GQQ1</accession>
<dbReference type="KEGG" id="uru:DSM104443_00719"/>
<gene>
    <name evidence="3" type="primary">glpE</name>
    <name evidence="3" type="ORF">DSM104443_00719</name>
</gene>
<evidence type="ECO:0000259" key="2">
    <source>
        <dbReference type="PROSITE" id="PS50206"/>
    </source>
</evidence>
<dbReference type="Proteomes" id="UP000501534">
    <property type="component" value="Chromosome"/>
</dbReference>
<proteinExistence type="predicted"/>
<dbReference type="Pfam" id="PF00581">
    <property type="entry name" value="Rhodanese"/>
    <property type="match status" value="1"/>
</dbReference>
<evidence type="ECO:0000313" key="4">
    <source>
        <dbReference type="Proteomes" id="UP000501534"/>
    </source>
</evidence>
<dbReference type="PROSITE" id="PS50206">
    <property type="entry name" value="RHODANESE_3"/>
    <property type="match status" value="1"/>
</dbReference>
<evidence type="ECO:0000313" key="3">
    <source>
        <dbReference type="EMBL" id="QJR09670.1"/>
    </source>
</evidence>
<dbReference type="RefSeq" id="WP_171089569.1">
    <property type="nucleotide sequence ID" value="NZ_CP053069.1"/>
</dbReference>
<dbReference type="SMART" id="SM00450">
    <property type="entry name" value="RHOD"/>
    <property type="match status" value="1"/>
</dbReference>
<dbReference type="EC" id="2.8.1.1" evidence="3"/>
<dbReference type="PANTHER" id="PTHR43031:SF18">
    <property type="entry name" value="RHODANESE-RELATED SULFURTRANSFERASES"/>
    <property type="match status" value="1"/>
</dbReference>
<feature type="domain" description="Rhodanese" evidence="2">
    <location>
        <begin position="49"/>
        <end position="139"/>
    </location>
</feature>
<feature type="transmembrane region" description="Helical" evidence="1">
    <location>
        <begin position="6"/>
        <end position="24"/>
    </location>
</feature>
<dbReference type="InterPro" id="IPR036873">
    <property type="entry name" value="Rhodanese-like_dom_sf"/>
</dbReference>
<protein>
    <submittedName>
        <fullName evidence="3">Thiosulfate sulfurtransferase GlpE</fullName>
        <ecNumber evidence="3">2.8.1.1</ecNumber>
    </submittedName>
</protein>
<keyword evidence="1" id="KW-1133">Transmembrane helix</keyword>
<dbReference type="CDD" id="cd00158">
    <property type="entry name" value="RHOD"/>
    <property type="match status" value="1"/>
</dbReference>
<dbReference type="Gene3D" id="3.40.250.10">
    <property type="entry name" value="Rhodanese-like domain"/>
    <property type="match status" value="1"/>
</dbReference>
<keyword evidence="3" id="KW-0808">Transferase</keyword>